<name>A0A8T7LXB3_9CHLR</name>
<dbReference type="RefSeq" id="WP_341468616.1">
    <property type="nucleotide sequence ID" value="NZ_CP128399.1"/>
</dbReference>
<dbReference type="Gene3D" id="3.90.330.10">
    <property type="entry name" value="Nitrile hydratase alpha /Thiocyanate hydrolase gamma"/>
    <property type="match status" value="1"/>
</dbReference>
<gene>
    <name evidence="1" type="ORF">HXX08_03100</name>
    <name evidence="2" type="ORF">OZ401_002539</name>
</gene>
<evidence type="ECO:0000313" key="4">
    <source>
        <dbReference type="Proteomes" id="UP001431572"/>
    </source>
</evidence>
<proteinExistence type="predicted"/>
<evidence type="ECO:0000313" key="2">
    <source>
        <dbReference type="EMBL" id="WJW66724.1"/>
    </source>
</evidence>
<evidence type="ECO:0000313" key="3">
    <source>
        <dbReference type="Proteomes" id="UP000521676"/>
    </source>
</evidence>
<dbReference type="SUPFAM" id="SSF56209">
    <property type="entry name" value="Nitrile hydratase alpha chain"/>
    <property type="match status" value="1"/>
</dbReference>
<dbReference type="GO" id="GO:0046914">
    <property type="term" value="F:transition metal ion binding"/>
    <property type="evidence" value="ECO:0007669"/>
    <property type="project" value="InterPro"/>
</dbReference>
<sequence length="73" mass="8399">MSMESMRAVVARANNDKEFLRRLLVNPEEAVKVAGYDLSQEEIDMLKASRGNTKFNDEELEKRVSYGFFRLGP</sequence>
<protein>
    <submittedName>
        <fullName evidence="2">Os1348 family NHLP clan protein</fullName>
    </submittedName>
</protein>
<dbReference type="Proteomes" id="UP001431572">
    <property type="component" value="Chromosome 1"/>
</dbReference>
<dbReference type="EMBL" id="CP128399">
    <property type="protein sequence ID" value="WJW66724.1"/>
    <property type="molecule type" value="Genomic_DNA"/>
</dbReference>
<reference evidence="2" key="2">
    <citation type="journal article" date="2024" name="Nature">
        <title>Anoxygenic phototroph of the Chloroflexota uses a type I reaction centre.</title>
        <authorList>
            <person name="Tsuji J.M."/>
            <person name="Shaw N.A."/>
            <person name="Nagashima S."/>
            <person name="Venkiteswaran J.J."/>
            <person name="Schiff S.L."/>
            <person name="Watanabe T."/>
            <person name="Fukui M."/>
            <person name="Hanada S."/>
            <person name="Tank M."/>
            <person name="Neufeld J.D."/>
        </authorList>
    </citation>
    <scope>NUCLEOTIDE SEQUENCE</scope>
    <source>
        <strain evidence="2">L227-S17</strain>
    </source>
</reference>
<dbReference type="EMBL" id="JACATZ010000001">
    <property type="protein sequence ID" value="NWJ44842.1"/>
    <property type="molecule type" value="Genomic_DNA"/>
</dbReference>
<accession>A0A8T7LXB3</accession>
<keyword evidence="4" id="KW-1185">Reference proteome</keyword>
<evidence type="ECO:0000313" key="1">
    <source>
        <dbReference type="EMBL" id="NWJ44842.1"/>
    </source>
</evidence>
<dbReference type="Proteomes" id="UP000521676">
    <property type="component" value="Unassembled WGS sequence"/>
</dbReference>
<dbReference type="GO" id="GO:0003824">
    <property type="term" value="F:catalytic activity"/>
    <property type="evidence" value="ECO:0007669"/>
    <property type="project" value="InterPro"/>
</dbReference>
<dbReference type="AlphaFoldDB" id="A0A8T7LXB3"/>
<dbReference type="InterPro" id="IPR036648">
    <property type="entry name" value="CN_Hdrase_a/SCN_Hdrase_g_sf"/>
</dbReference>
<reference evidence="1 3" key="1">
    <citation type="submission" date="2020-06" db="EMBL/GenBank/DDBJ databases">
        <title>Anoxygenic phototrophic Chloroflexota member uses a Type I reaction center.</title>
        <authorList>
            <person name="Tsuji J.M."/>
            <person name="Shaw N.A."/>
            <person name="Nagashima S."/>
            <person name="Venkiteswaran J."/>
            <person name="Schiff S.L."/>
            <person name="Hanada S."/>
            <person name="Tank M."/>
            <person name="Neufeld J.D."/>
        </authorList>
    </citation>
    <scope>NUCLEOTIDE SEQUENCE [LARGE SCALE GENOMIC DNA]</scope>
    <source>
        <strain evidence="1">L227-S17</strain>
    </source>
</reference>
<organism evidence="1 3">
    <name type="scientific">Candidatus Chlorohelix allophototropha</name>
    <dbReference type="NCBI Taxonomy" id="3003348"/>
    <lineage>
        <taxon>Bacteria</taxon>
        <taxon>Bacillati</taxon>
        <taxon>Chloroflexota</taxon>
        <taxon>Chloroflexia</taxon>
        <taxon>Candidatus Chloroheliales</taxon>
        <taxon>Candidatus Chloroheliaceae</taxon>
        <taxon>Candidatus Chlorohelix</taxon>
    </lineage>
</organism>
<dbReference type="NCBIfam" id="NF038399">
    <property type="entry name" value="NH_RiPP_Os17"/>
    <property type="match status" value="1"/>
</dbReference>